<dbReference type="Gene3D" id="3.40.50.1820">
    <property type="entry name" value="alpha/beta hydrolase"/>
    <property type="match status" value="2"/>
</dbReference>
<dbReference type="SUPFAM" id="SSF49785">
    <property type="entry name" value="Galactose-binding domain-like"/>
    <property type="match status" value="1"/>
</dbReference>
<dbReference type="AlphaFoldDB" id="A0A2M7S7I9"/>
<gene>
    <name evidence="4" type="ORF">COY52_09785</name>
</gene>
<evidence type="ECO:0000259" key="3">
    <source>
        <dbReference type="SMART" id="SM00939"/>
    </source>
</evidence>
<dbReference type="InterPro" id="IPR005674">
    <property type="entry name" value="CocE/Ser_esterase"/>
</dbReference>
<organism evidence="4 5">
    <name type="scientific">Candidatus Desantisbacteria bacterium CG_4_10_14_0_8_um_filter_48_22</name>
    <dbReference type="NCBI Taxonomy" id="1974543"/>
    <lineage>
        <taxon>Bacteria</taxon>
        <taxon>Candidatus Desantisiibacteriota</taxon>
    </lineage>
</organism>
<name>A0A2M7S7I9_9BACT</name>
<dbReference type="SUPFAM" id="SSF53474">
    <property type="entry name" value="alpha/beta-Hydrolases"/>
    <property type="match status" value="1"/>
</dbReference>
<dbReference type="Pfam" id="PF08530">
    <property type="entry name" value="PepX_C"/>
    <property type="match status" value="1"/>
</dbReference>
<dbReference type="SMART" id="SM00939">
    <property type="entry name" value="PepX_C"/>
    <property type="match status" value="1"/>
</dbReference>
<dbReference type="EMBL" id="PFMR01000262">
    <property type="protein sequence ID" value="PIZ15457.1"/>
    <property type="molecule type" value="Genomic_DNA"/>
</dbReference>
<proteinExistence type="predicted"/>
<accession>A0A2M7S7I9</accession>
<feature type="domain" description="Xaa-Pro dipeptidyl-peptidase C-terminal" evidence="3">
    <location>
        <begin position="402"/>
        <end position="638"/>
    </location>
</feature>
<dbReference type="Pfam" id="PF02129">
    <property type="entry name" value="Peptidase_S15"/>
    <property type="match status" value="2"/>
</dbReference>
<evidence type="ECO:0000256" key="1">
    <source>
        <dbReference type="ARBA" id="ARBA00022801"/>
    </source>
</evidence>
<dbReference type="InterPro" id="IPR029058">
    <property type="entry name" value="AB_hydrolase_fold"/>
</dbReference>
<keyword evidence="2" id="KW-0732">Signal</keyword>
<dbReference type="InterPro" id="IPR013736">
    <property type="entry name" value="Xaa-Pro_dipept_C"/>
</dbReference>
<evidence type="ECO:0000313" key="5">
    <source>
        <dbReference type="Proteomes" id="UP000229307"/>
    </source>
</evidence>
<dbReference type="InterPro" id="IPR050585">
    <property type="entry name" value="Xaa-Pro_dipeptidyl-ppase/CocE"/>
</dbReference>
<dbReference type="PANTHER" id="PTHR43056:SF10">
    <property type="entry name" value="COCE_NOND FAMILY, PUTATIVE (AFU_ORTHOLOGUE AFUA_7G00600)-RELATED"/>
    <property type="match status" value="1"/>
</dbReference>
<comment type="caution">
    <text evidence="4">The sequence shown here is derived from an EMBL/GenBank/DDBJ whole genome shotgun (WGS) entry which is preliminary data.</text>
</comment>
<reference evidence="5" key="1">
    <citation type="submission" date="2017-09" db="EMBL/GenBank/DDBJ databases">
        <title>Depth-based differentiation of microbial function through sediment-hosted aquifers and enrichment of novel symbionts in the deep terrestrial subsurface.</title>
        <authorList>
            <person name="Probst A.J."/>
            <person name="Ladd B."/>
            <person name="Jarett J.K."/>
            <person name="Geller-Mcgrath D.E."/>
            <person name="Sieber C.M.K."/>
            <person name="Emerson J.B."/>
            <person name="Anantharaman K."/>
            <person name="Thomas B.C."/>
            <person name="Malmstrom R."/>
            <person name="Stieglmeier M."/>
            <person name="Klingl A."/>
            <person name="Woyke T."/>
            <person name="Ryan C.M."/>
            <person name="Banfield J.F."/>
        </authorList>
    </citation>
    <scope>NUCLEOTIDE SEQUENCE [LARGE SCALE GENOMIC DNA]</scope>
</reference>
<evidence type="ECO:0000256" key="2">
    <source>
        <dbReference type="SAM" id="SignalP"/>
    </source>
</evidence>
<dbReference type="GO" id="GO:0008239">
    <property type="term" value="F:dipeptidyl-peptidase activity"/>
    <property type="evidence" value="ECO:0007669"/>
    <property type="project" value="InterPro"/>
</dbReference>
<dbReference type="Proteomes" id="UP000229307">
    <property type="component" value="Unassembled WGS sequence"/>
</dbReference>
<feature type="signal peptide" evidence="2">
    <location>
        <begin position="1"/>
        <end position="21"/>
    </location>
</feature>
<evidence type="ECO:0000313" key="4">
    <source>
        <dbReference type="EMBL" id="PIZ15457.1"/>
    </source>
</evidence>
<dbReference type="PANTHER" id="PTHR43056">
    <property type="entry name" value="PEPTIDASE S9 PROLYL OLIGOPEPTIDASE"/>
    <property type="match status" value="1"/>
</dbReference>
<sequence>MKKCLLILLAFSVALPAVSGAAVLKGRVLAAGSGRPVAKIQVGIASTQLPSKIKPYGKIPVRKIAVTDKNGEFLIETDQSCKDAFVFTQSLSHINRLSGNVPFCGREPRYRDLELDGVDALDLSQDAEIEFVLEPAIRSQRTVRIAMSDSTVLYSIVYLPPGNDSWPVLLWRTPYGASIRDFAAEFCQNGYAVVAQDIRGRYFSKGLWVMFRDDAWGENKDGYETAEWILKQEWCNGKIGTFGGSAVGITQLLLAPAAPPGLACQHVLFAGQDLYNQMVYQGGAFRKSLIEGWFKQQKFKPEAVDAVKGHPCYDEFWKGLNVNEKLGSIRAPILHIGGWFDLFTQGQLDSFSNIQASGGEGAKGRQKLIIGPWVHYAIGSRKQGELVFPANSLDPGPVMDQFCWFDYWLKGADTGIMKDPAVYYYVMGDVDDNKTPGNKWRTSDTWPVPAKATKLYLNRDGILAIDKPDKNSGVDTFFYSPSDPAPTKGGQELYQAMGPMDQRSVERRQDVLTYSTPALKEPVEVTGRIKARLFVSSTATDADFTAKLCDVYPDGRSMLLTDGILSAKYRNSFEKPEPLEPGKVYEIEIDLWSTSIVFNKGHKIRVAVSSSNFPRFEANPNTAVNSVYCSSGNPSCVILPVVPPAKAKTK</sequence>
<dbReference type="InterPro" id="IPR008979">
    <property type="entry name" value="Galactose-bd-like_sf"/>
</dbReference>
<dbReference type="InterPro" id="IPR000383">
    <property type="entry name" value="Xaa-Pro-like_dom"/>
</dbReference>
<feature type="chain" id="PRO_5014773181" evidence="2">
    <location>
        <begin position="22"/>
        <end position="650"/>
    </location>
</feature>
<dbReference type="NCBIfam" id="TIGR00976">
    <property type="entry name" value="CocE_NonD"/>
    <property type="match status" value="2"/>
</dbReference>
<dbReference type="Gene3D" id="2.60.120.260">
    <property type="entry name" value="Galactose-binding domain-like"/>
    <property type="match status" value="1"/>
</dbReference>
<keyword evidence="1" id="KW-0378">Hydrolase</keyword>
<protein>
    <submittedName>
        <fullName evidence="4">Acylase</fullName>
    </submittedName>
</protein>